<reference evidence="3" key="1">
    <citation type="submission" date="2017-06" db="EMBL/GenBank/DDBJ databases">
        <authorList>
            <person name="Varghese N."/>
            <person name="Submissions S."/>
        </authorList>
    </citation>
    <scope>NUCLEOTIDE SEQUENCE [LARGE SCALE GENOMIC DNA]</scope>
    <source>
        <strain evidence="3">Ca-68</strain>
    </source>
</reference>
<organism evidence="2 3">
    <name type="scientific">Methylobacillus rhizosphaerae</name>
    <dbReference type="NCBI Taxonomy" id="551994"/>
    <lineage>
        <taxon>Bacteria</taxon>
        <taxon>Pseudomonadati</taxon>
        <taxon>Pseudomonadota</taxon>
        <taxon>Betaproteobacteria</taxon>
        <taxon>Nitrosomonadales</taxon>
        <taxon>Methylophilaceae</taxon>
        <taxon>Methylobacillus</taxon>
    </lineage>
</organism>
<keyword evidence="1" id="KW-0732">Signal</keyword>
<dbReference type="OrthoDB" id="8537434at2"/>
<evidence type="ECO:0000313" key="2">
    <source>
        <dbReference type="EMBL" id="SNR90939.1"/>
    </source>
</evidence>
<dbReference type="Proteomes" id="UP000198305">
    <property type="component" value="Unassembled WGS sequence"/>
</dbReference>
<protein>
    <submittedName>
        <fullName evidence="2">Uncharacterized protein</fullName>
    </submittedName>
</protein>
<keyword evidence="3" id="KW-1185">Reference proteome</keyword>
<dbReference type="RefSeq" id="WP_143738708.1">
    <property type="nucleotide sequence ID" value="NZ_FZOA01000006.1"/>
</dbReference>
<gene>
    <name evidence="2" type="ORF">SAMN05192560_1715</name>
</gene>
<sequence>MKHILFAAILGSALISQAWANNTGSAQQATTAEGERIILNDDGSWKYADDAKAEEHTTANSKDCPAGSQGGWFGTRCIPPGDKAFNRGSLSGKGR</sequence>
<proteinExistence type="predicted"/>
<feature type="signal peptide" evidence="1">
    <location>
        <begin position="1"/>
        <end position="20"/>
    </location>
</feature>
<evidence type="ECO:0000256" key="1">
    <source>
        <dbReference type="SAM" id="SignalP"/>
    </source>
</evidence>
<name>A0A239A607_9PROT</name>
<accession>A0A239A607</accession>
<evidence type="ECO:0000313" key="3">
    <source>
        <dbReference type="Proteomes" id="UP000198305"/>
    </source>
</evidence>
<dbReference type="EMBL" id="FZOA01000006">
    <property type="protein sequence ID" value="SNR90939.1"/>
    <property type="molecule type" value="Genomic_DNA"/>
</dbReference>
<feature type="chain" id="PRO_5012263559" evidence="1">
    <location>
        <begin position="21"/>
        <end position="95"/>
    </location>
</feature>
<dbReference type="AlphaFoldDB" id="A0A239A607"/>